<feature type="compositionally biased region" description="Acidic residues" evidence="1">
    <location>
        <begin position="350"/>
        <end position="365"/>
    </location>
</feature>
<proteinExistence type="predicted"/>
<dbReference type="Proteomes" id="UP000777438">
    <property type="component" value="Unassembled WGS sequence"/>
</dbReference>
<evidence type="ECO:0000313" key="2">
    <source>
        <dbReference type="EMBL" id="KAH6890958.1"/>
    </source>
</evidence>
<keyword evidence="3" id="KW-1185">Reference proteome</keyword>
<evidence type="ECO:0000256" key="1">
    <source>
        <dbReference type="SAM" id="MobiDB-lite"/>
    </source>
</evidence>
<name>A0A9P8W663_9HYPO</name>
<feature type="region of interest" description="Disordered" evidence="1">
    <location>
        <begin position="349"/>
        <end position="382"/>
    </location>
</feature>
<comment type="caution">
    <text evidence="2">The sequence shown here is derived from an EMBL/GenBank/DDBJ whole genome shotgun (WGS) entry which is preliminary data.</text>
</comment>
<dbReference type="OrthoDB" id="5426877at2759"/>
<protein>
    <submittedName>
        <fullName evidence="2">Uncharacterized protein</fullName>
    </submittedName>
</protein>
<organism evidence="2 3">
    <name type="scientific">Thelonectria olida</name>
    <dbReference type="NCBI Taxonomy" id="1576542"/>
    <lineage>
        <taxon>Eukaryota</taxon>
        <taxon>Fungi</taxon>
        <taxon>Dikarya</taxon>
        <taxon>Ascomycota</taxon>
        <taxon>Pezizomycotina</taxon>
        <taxon>Sordariomycetes</taxon>
        <taxon>Hypocreomycetidae</taxon>
        <taxon>Hypocreales</taxon>
        <taxon>Nectriaceae</taxon>
        <taxon>Thelonectria</taxon>
    </lineage>
</organism>
<dbReference type="AlphaFoldDB" id="A0A9P8W663"/>
<accession>A0A9P8W663</accession>
<gene>
    <name evidence="2" type="ORF">B0T10DRAFT_484016</name>
</gene>
<dbReference type="EMBL" id="JAGPYM010000008">
    <property type="protein sequence ID" value="KAH6890958.1"/>
    <property type="molecule type" value="Genomic_DNA"/>
</dbReference>
<reference evidence="2 3" key="1">
    <citation type="journal article" date="2021" name="Nat. Commun.">
        <title>Genetic determinants of endophytism in the Arabidopsis root mycobiome.</title>
        <authorList>
            <person name="Mesny F."/>
            <person name="Miyauchi S."/>
            <person name="Thiergart T."/>
            <person name="Pickel B."/>
            <person name="Atanasova L."/>
            <person name="Karlsson M."/>
            <person name="Huettel B."/>
            <person name="Barry K.W."/>
            <person name="Haridas S."/>
            <person name="Chen C."/>
            <person name="Bauer D."/>
            <person name="Andreopoulos W."/>
            <person name="Pangilinan J."/>
            <person name="LaButti K."/>
            <person name="Riley R."/>
            <person name="Lipzen A."/>
            <person name="Clum A."/>
            <person name="Drula E."/>
            <person name="Henrissat B."/>
            <person name="Kohler A."/>
            <person name="Grigoriev I.V."/>
            <person name="Martin F.M."/>
            <person name="Hacquard S."/>
        </authorList>
    </citation>
    <scope>NUCLEOTIDE SEQUENCE [LARGE SCALE GENOMIC DNA]</scope>
    <source>
        <strain evidence="2 3">MPI-CAGE-CH-0241</strain>
    </source>
</reference>
<evidence type="ECO:0000313" key="3">
    <source>
        <dbReference type="Proteomes" id="UP000777438"/>
    </source>
</evidence>
<sequence>MIDQWHQRCPHCRKAFHLTELQDHLSICEGPECNICHQKFMTSAAYRRHRREFSCRDLIESSQPSIPVFSPLSDVRAQIHSSKIQFPTSAAIERVMVDWYESPRTTVIVDFEYRAFGSDHMAPESVFEIAMANALREWVVPPTVIDHCLPVSKIVAKARDAWAARQVDVPDSARHKQVGAWHSYEASIAKYYSPSIRQARPFQTWEQVADTIRAYTQAHGQLGTFLEWGANYGDYQCLEAGMRKAKSLGLMPPKPLWESRPLSWWSSIKAQLGPRAQDLSLSLGKLYQLVFPESTGLVGQWHNAGPDVKMTIQLVEFYFQRMMNAPTKGKITAYFTAMNAQEALGMISDQESEGDCESNVDDDGDSNLSNDGSDFGDEAWNMTEEECEMKDDNMNAAASQQQL</sequence>